<reference evidence="2 3" key="1">
    <citation type="submission" date="2013-12" db="EMBL/GenBank/DDBJ databases">
        <title>Interactions Between Genome Architecture and Virulence Genes in Pseudomonas syringae, strain CC1557 as a model.</title>
        <authorList>
            <person name="Baltrus D."/>
            <person name="Hockett K."/>
            <person name="Karlsrud E."/>
            <person name="Dougherty K."/>
            <person name="Nishimura M."/>
        </authorList>
    </citation>
    <scope>NUCLEOTIDE SEQUENCE [LARGE SCALE GENOMIC DNA]</scope>
    <source>
        <strain evidence="2 3">CC1557</strain>
    </source>
</reference>
<dbReference type="Proteomes" id="UP000019089">
    <property type="component" value="Chromosome"/>
</dbReference>
<dbReference type="eggNOG" id="ENOG5030QJA">
    <property type="taxonomic scope" value="Bacteria"/>
</dbReference>
<dbReference type="AlphaFoldDB" id="W0MUG1"/>
<name>W0MUG1_PSESX</name>
<evidence type="ECO:0000256" key="1">
    <source>
        <dbReference type="SAM" id="Coils"/>
    </source>
</evidence>
<evidence type="ECO:0000313" key="2">
    <source>
        <dbReference type="EMBL" id="AHG40855.1"/>
    </source>
</evidence>
<feature type="coiled-coil region" evidence="1">
    <location>
        <begin position="15"/>
        <end position="42"/>
    </location>
</feature>
<sequence>MGTVLPPVAPQTLYVTIRRDELRALKEEREQLQRKVAYLSVMLQQSQLSAPGAMLHA</sequence>
<proteinExistence type="predicted"/>
<dbReference type="KEGG" id="psyr:N018_11605"/>
<dbReference type="RefSeq" id="WP_038401188.1">
    <property type="nucleotide sequence ID" value="NZ_CP007014.1"/>
</dbReference>
<dbReference type="HOGENOM" id="CLU_211623_0_0_6"/>
<evidence type="ECO:0008006" key="4">
    <source>
        <dbReference type="Google" id="ProtNLM"/>
    </source>
</evidence>
<keyword evidence="1" id="KW-0175">Coiled coil</keyword>
<organism evidence="2 3">
    <name type="scientific">Pseudomonas syringae CC1557</name>
    <dbReference type="NCBI Taxonomy" id="1357279"/>
    <lineage>
        <taxon>Bacteria</taxon>
        <taxon>Pseudomonadati</taxon>
        <taxon>Pseudomonadota</taxon>
        <taxon>Gammaproteobacteria</taxon>
        <taxon>Pseudomonadales</taxon>
        <taxon>Pseudomonadaceae</taxon>
        <taxon>Pseudomonas</taxon>
        <taxon>Pseudomonas syringae</taxon>
    </lineage>
</organism>
<dbReference type="EMBL" id="CP007014">
    <property type="protein sequence ID" value="AHG40855.1"/>
    <property type="molecule type" value="Genomic_DNA"/>
</dbReference>
<accession>W0MUG1</accession>
<protein>
    <recommendedName>
        <fullName evidence="4">Amino acid adenylation</fullName>
    </recommendedName>
</protein>
<dbReference type="InterPro" id="IPR046068">
    <property type="entry name" value="DUF6026"/>
</dbReference>
<dbReference type="Pfam" id="PF19491">
    <property type="entry name" value="DUF6026"/>
    <property type="match status" value="1"/>
</dbReference>
<evidence type="ECO:0000313" key="3">
    <source>
        <dbReference type="Proteomes" id="UP000019089"/>
    </source>
</evidence>
<gene>
    <name evidence="2" type="ORF">N018_11605</name>
</gene>